<evidence type="ECO:0000256" key="1">
    <source>
        <dbReference type="SAM" id="Phobius"/>
    </source>
</evidence>
<sequence>MKMRTFPDRIRHALLFEAIGLMIITPVAAYLFNKPIMHMGVVGIGSATIATIWNFVFNLGFDHGMRRMFGDTNKTFKMRLVHTVLFEIGLLAILLPPIAWYLNMGLFETLQLDLAIVAFYLVYNFVFNVAYDRVFPVPAGRRAEYAT</sequence>
<dbReference type="EMBL" id="WISR01000250">
    <property type="protein sequence ID" value="MQW37093.1"/>
    <property type="molecule type" value="Genomic_DNA"/>
</dbReference>
<evidence type="ECO:0000313" key="4">
    <source>
        <dbReference type="Proteomes" id="UP000429484"/>
    </source>
</evidence>
<dbReference type="KEGG" id="smer:DU99_21105"/>
<protein>
    <submittedName>
        <fullName evidence="3">PACE efflux transporter</fullName>
    </submittedName>
</protein>
<reference evidence="3 4" key="1">
    <citation type="journal article" date="2013" name="Genome Biol.">
        <title>Comparative genomics of the core and accessory genomes of 48 Sinorhizobium strains comprising five genospecies.</title>
        <authorList>
            <person name="Sugawara M."/>
            <person name="Epstein B."/>
            <person name="Badgley B.D."/>
            <person name="Unno T."/>
            <person name="Xu L."/>
            <person name="Reese J."/>
            <person name="Gyaneshwar P."/>
            <person name="Denny R."/>
            <person name="Mudge J."/>
            <person name="Bharti A.K."/>
            <person name="Farmer A.D."/>
            <person name="May G.D."/>
            <person name="Woodward J.E."/>
            <person name="Medigue C."/>
            <person name="Vallenet D."/>
            <person name="Lajus A."/>
            <person name="Rouy Z."/>
            <person name="Martinez-Vaz B."/>
            <person name="Tiffin P."/>
            <person name="Young N.D."/>
            <person name="Sadowsky M.J."/>
        </authorList>
    </citation>
    <scope>NUCLEOTIDE SEQUENCE [LARGE SCALE GENOMIC DNA]</scope>
    <source>
        <strain evidence="3 4">N6B1</strain>
    </source>
</reference>
<dbReference type="InterPro" id="IPR058208">
    <property type="entry name" value="PACE"/>
</dbReference>
<name>A0AAW9TYU4_RHIML</name>
<dbReference type="NCBIfam" id="NF033664">
    <property type="entry name" value="PACE_transport"/>
    <property type="match status" value="1"/>
</dbReference>
<keyword evidence="1" id="KW-1133">Transmembrane helix</keyword>
<dbReference type="Pfam" id="PF05232">
    <property type="entry name" value="BTP"/>
    <property type="match status" value="2"/>
</dbReference>
<keyword evidence="1" id="KW-0812">Transmembrane</keyword>
<dbReference type="Proteomes" id="UP000429484">
    <property type="component" value="Unassembled WGS sequence"/>
</dbReference>
<keyword evidence="1" id="KW-0472">Membrane</keyword>
<dbReference type="InterPro" id="IPR007896">
    <property type="entry name" value="BTP_bacteria"/>
</dbReference>
<comment type="caution">
    <text evidence="3">The sequence shown here is derived from an EMBL/GenBank/DDBJ whole genome shotgun (WGS) entry which is preliminary data.</text>
</comment>
<gene>
    <name evidence="3" type="ORF">GHK53_31150</name>
</gene>
<feature type="transmembrane region" description="Helical" evidence="1">
    <location>
        <begin position="12"/>
        <end position="32"/>
    </location>
</feature>
<accession>A0AAW9TYU4</accession>
<proteinExistence type="predicted"/>
<dbReference type="AlphaFoldDB" id="A0AAW9TYU4"/>
<feature type="transmembrane region" description="Helical" evidence="1">
    <location>
        <begin position="38"/>
        <end position="59"/>
    </location>
</feature>
<dbReference type="RefSeq" id="WP_010967942.1">
    <property type="nucleotide sequence ID" value="NZ_BJNJ01000232.1"/>
</dbReference>
<organism evidence="3 4">
    <name type="scientific">Rhizobium meliloti</name>
    <name type="common">Ensifer meliloti</name>
    <name type="synonym">Sinorhizobium meliloti</name>
    <dbReference type="NCBI Taxonomy" id="382"/>
    <lineage>
        <taxon>Bacteria</taxon>
        <taxon>Pseudomonadati</taxon>
        <taxon>Pseudomonadota</taxon>
        <taxon>Alphaproteobacteria</taxon>
        <taxon>Hyphomicrobiales</taxon>
        <taxon>Rhizobiaceae</taxon>
        <taxon>Sinorhizobium/Ensifer group</taxon>
        <taxon>Sinorhizobium</taxon>
    </lineage>
</organism>
<feature type="transmembrane region" description="Helical" evidence="1">
    <location>
        <begin position="114"/>
        <end position="131"/>
    </location>
</feature>
<feature type="domain" description="Chlorhexidine efflux transporter" evidence="2">
    <location>
        <begin position="74"/>
        <end position="136"/>
    </location>
</feature>
<feature type="domain" description="Chlorhexidine efflux transporter" evidence="2">
    <location>
        <begin position="4"/>
        <end position="67"/>
    </location>
</feature>
<evidence type="ECO:0000313" key="3">
    <source>
        <dbReference type="EMBL" id="MQW37093.1"/>
    </source>
</evidence>
<evidence type="ECO:0000259" key="2">
    <source>
        <dbReference type="Pfam" id="PF05232"/>
    </source>
</evidence>
<feature type="transmembrane region" description="Helical" evidence="1">
    <location>
        <begin position="80"/>
        <end position="102"/>
    </location>
</feature>